<dbReference type="EMBL" id="FNFY01000013">
    <property type="protein sequence ID" value="SDK90013.1"/>
    <property type="molecule type" value="Genomic_DNA"/>
</dbReference>
<dbReference type="Pfam" id="PF09844">
    <property type="entry name" value="DUF2071"/>
    <property type="match status" value="1"/>
</dbReference>
<accession>A0A1G9FPF0</accession>
<sequence>MKNRLLNYTEHRTAPLPRFPWMMYQRWEDLVCMHIPVDPGDLLPHIPRELDLDLYGGKAWISIFPFLIRNLGLRSMPRFPYFHKFLELNVRTYVKHKGIPGVYFFSLDAEKIMPVLGARTVTLPYYKAKMKREEKHGWVHYSSRRQHSDKAYFEARYKILSSAAPAEEATLDHWLFERYRLYQTIRSTVFHIGIHHLKWKLADVSIDYNPDSINSLLPGDIEGEPAVAHYSPVLDVIFWPLGKSE</sequence>
<proteinExistence type="predicted"/>
<dbReference type="SUPFAM" id="SSF160104">
    <property type="entry name" value="Acetoacetate decarboxylase-like"/>
    <property type="match status" value="1"/>
</dbReference>
<reference evidence="2" key="1">
    <citation type="submission" date="2016-10" db="EMBL/GenBank/DDBJ databases">
        <authorList>
            <person name="Varghese N."/>
            <person name="Submissions S."/>
        </authorList>
    </citation>
    <scope>NUCLEOTIDE SEQUENCE [LARGE SCALE GENOMIC DNA]</scope>
    <source>
        <strain evidence="2">CGMCC 1.8895</strain>
    </source>
</reference>
<dbReference type="RefSeq" id="WP_092986469.1">
    <property type="nucleotide sequence ID" value="NZ_FNFY01000013.1"/>
</dbReference>
<dbReference type="OrthoDB" id="150993at2"/>
<dbReference type="PANTHER" id="PTHR39186">
    <property type="entry name" value="DUF2071 FAMILY PROTEIN"/>
    <property type="match status" value="1"/>
</dbReference>
<keyword evidence="2" id="KW-1185">Reference proteome</keyword>
<protein>
    <recommendedName>
        <fullName evidence="3">DUF2071 domain-containing protein</fullName>
    </recommendedName>
</protein>
<dbReference type="Proteomes" id="UP000199008">
    <property type="component" value="Unassembled WGS sequence"/>
</dbReference>
<dbReference type="AlphaFoldDB" id="A0A1G9FPF0"/>
<evidence type="ECO:0000313" key="1">
    <source>
        <dbReference type="EMBL" id="SDK90013.1"/>
    </source>
</evidence>
<gene>
    <name evidence="1" type="ORF">SAMN05216216_11331</name>
</gene>
<dbReference type="PANTHER" id="PTHR39186:SF1">
    <property type="entry name" value="DUF2071 DOMAIN-CONTAINING PROTEIN"/>
    <property type="match status" value="1"/>
</dbReference>
<evidence type="ECO:0008006" key="3">
    <source>
        <dbReference type="Google" id="ProtNLM"/>
    </source>
</evidence>
<evidence type="ECO:0000313" key="2">
    <source>
        <dbReference type="Proteomes" id="UP000199008"/>
    </source>
</evidence>
<name>A0A1G9FPF0_9BACL</name>
<dbReference type="STRING" id="576118.SAMN05216216_11331"/>
<organism evidence="1 2">
    <name type="scientific">Lacicoccus qingdaonensis</name>
    <dbReference type="NCBI Taxonomy" id="576118"/>
    <lineage>
        <taxon>Bacteria</taxon>
        <taxon>Bacillati</taxon>
        <taxon>Bacillota</taxon>
        <taxon>Bacilli</taxon>
        <taxon>Bacillales</taxon>
        <taxon>Salinicoccaceae</taxon>
        <taxon>Lacicoccus</taxon>
    </lineage>
</organism>
<dbReference type="InterPro" id="IPR018644">
    <property type="entry name" value="DUF2071"/>
</dbReference>
<dbReference type="InterPro" id="IPR023375">
    <property type="entry name" value="ADC_dom_sf"/>
</dbReference>